<dbReference type="PANTHER" id="PTHR43191">
    <property type="entry name" value="RRNA METHYLTRANSFERASE 3"/>
    <property type="match status" value="1"/>
</dbReference>
<organism evidence="4 5">
    <name type="scientific">Fluviicola chungangensis</name>
    <dbReference type="NCBI Taxonomy" id="2597671"/>
    <lineage>
        <taxon>Bacteria</taxon>
        <taxon>Pseudomonadati</taxon>
        <taxon>Bacteroidota</taxon>
        <taxon>Flavobacteriia</taxon>
        <taxon>Flavobacteriales</taxon>
        <taxon>Crocinitomicaceae</taxon>
        <taxon>Fluviicola</taxon>
    </lineage>
</organism>
<reference evidence="4 5" key="1">
    <citation type="submission" date="2019-07" db="EMBL/GenBank/DDBJ databases">
        <authorList>
            <person name="Huq M.A."/>
        </authorList>
    </citation>
    <scope>NUCLEOTIDE SEQUENCE [LARGE SCALE GENOMIC DNA]</scope>
    <source>
        <strain evidence="4 5">MAH-3</strain>
    </source>
</reference>
<evidence type="ECO:0000313" key="5">
    <source>
        <dbReference type="Proteomes" id="UP000316008"/>
    </source>
</evidence>
<dbReference type="AlphaFoldDB" id="A0A556MRK6"/>
<proteinExistence type="predicted"/>
<dbReference type="GO" id="GO:0008173">
    <property type="term" value="F:RNA methyltransferase activity"/>
    <property type="evidence" value="ECO:0007669"/>
    <property type="project" value="InterPro"/>
</dbReference>
<dbReference type="InterPro" id="IPR029026">
    <property type="entry name" value="tRNA_m1G_MTases_N"/>
</dbReference>
<dbReference type="EMBL" id="VLPL01000005">
    <property type="protein sequence ID" value="TSJ42533.1"/>
    <property type="molecule type" value="Genomic_DNA"/>
</dbReference>
<dbReference type="Pfam" id="PF00588">
    <property type="entry name" value="SpoU_methylase"/>
    <property type="match status" value="1"/>
</dbReference>
<dbReference type="SUPFAM" id="SSF75217">
    <property type="entry name" value="alpha/beta knot"/>
    <property type="match status" value="1"/>
</dbReference>
<protein>
    <submittedName>
        <fullName evidence="4">RNA methyltransferase</fullName>
    </submittedName>
</protein>
<dbReference type="Gene3D" id="3.30.1330.30">
    <property type="match status" value="1"/>
</dbReference>
<dbReference type="GO" id="GO:0006396">
    <property type="term" value="P:RNA processing"/>
    <property type="evidence" value="ECO:0007669"/>
    <property type="project" value="InterPro"/>
</dbReference>
<dbReference type="InterPro" id="IPR029028">
    <property type="entry name" value="Alpha/beta_knot_MTases"/>
</dbReference>
<dbReference type="InterPro" id="IPR001537">
    <property type="entry name" value="SpoU_MeTrfase"/>
</dbReference>
<keyword evidence="2 4" id="KW-0808">Transferase</keyword>
<feature type="domain" description="tRNA/rRNA methyltransferase SpoU type" evidence="3">
    <location>
        <begin position="79"/>
        <end position="213"/>
    </location>
</feature>
<sequence>MLFVVEGEKSVLEGLSAFASQVELLACLDAFYPQIPSQFHSKTFSVTSKELEHISELKTPNKCIAIFKRPVRALLSNCFTIVLDGIQDPGNMGTILRLADWFGVKQVVCSKDTVDCYNSKVIQSSMGAIYRIPVHYTDLASYLTQTPQQKYGAMLNGTNYKKIDYPKDGILIMGNEGKGVRSEIEALIDIPVTIPRFGEAESLNVATATAILLAEIIQ</sequence>
<gene>
    <name evidence="4" type="ORF">FO442_11650</name>
</gene>
<accession>A0A556MRK6</accession>
<name>A0A556MRK6_9FLAO</name>
<evidence type="ECO:0000313" key="4">
    <source>
        <dbReference type="EMBL" id="TSJ42533.1"/>
    </source>
</evidence>
<dbReference type="CDD" id="cd18109">
    <property type="entry name" value="SpoU-like_RNA-MTase"/>
    <property type="match status" value="1"/>
</dbReference>
<evidence type="ECO:0000259" key="3">
    <source>
        <dbReference type="Pfam" id="PF00588"/>
    </source>
</evidence>
<dbReference type="PANTHER" id="PTHR43191:SF2">
    <property type="entry name" value="RRNA METHYLTRANSFERASE 3, MITOCHONDRIAL"/>
    <property type="match status" value="1"/>
</dbReference>
<evidence type="ECO:0000256" key="2">
    <source>
        <dbReference type="ARBA" id="ARBA00022679"/>
    </source>
</evidence>
<dbReference type="InterPro" id="IPR051259">
    <property type="entry name" value="rRNA_Methyltransferase"/>
</dbReference>
<dbReference type="GO" id="GO:0032259">
    <property type="term" value="P:methylation"/>
    <property type="evidence" value="ECO:0007669"/>
    <property type="project" value="UniProtKB-KW"/>
</dbReference>
<dbReference type="Gene3D" id="3.40.1280.10">
    <property type="match status" value="1"/>
</dbReference>
<keyword evidence="1 4" id="KW-0489">Methyltransferase</keyword>
<keyword evidence="5" id="KW-1185">Reference proteome</keyword>
<comment type="caution">
    <text evidence="4">The sequence shown here is derived from an EMBL/GenBank/DDBJ whole genome shotgun (WGS) entry which is preliminary data.</text>
</comment>
<dbReference type="InterPro" id="IPR029064">
    <property type="entry name" value="Ribosomal_eL30-like_sf"/>
</dbReference>
<dbReference type="GO" id="GO:0003723">
    <property type="term" value="F:RNA binding"/>
    <property type="evidence" value="ECO:0007669"/>
    <property type="project" value="InterPro"/>
</dbReference>
<evidence type="ECO:0000256" key="1">
    <source>
        <dbReference type="ARBA" id="ARBA00022603"/>
    </source>
</evidence>
<dbReference type="OrthoDB" id="9785673at2"/>
<dbReference type="Proteomes" id="UP000316008">
    <property type="component" value="Unassembled WGS sequence"/>
</dbReference>